<dbReference type="STRING" id="47864.GA0070560_106249"/>
<sequence length="214" mass="23465">MPLDRYGVLVGTLTEHHRDPPDEQGRWFHVNLTVAAPTGHYRCAVDVDSKQSATGVQWRLVTLPPDLLPTLGTLSTGYHPLATTSSSGALDYIRHPAFRLTDGCLTALLPRPVRRWLAARAWSAGSHLEAATALESILVPGARTAIFGEPFERGLGMHNIHQNQGDPAGSQWWAENGTWQDGATVVFRPDGRYDVFLSKFTSQSYETDGAGHPR</sequence>
<protein>
    <submittedName>
        <fullName evidence="1">Uncharacterized conserved protein</fullName>
    </submittedName>
</protein>
<name>A0A1C5HZ74_9ACTN</name>
<dbReference type="Proteomes" id="UP000199408">
    <property type="component" value="Unassembled WGS sequence"/>
</dbReference>
<keyword evidence="2" id="KW-1185">Reference proteome</keyword>
<organism evidence="1 2">
    <name type="scientific">Micromonospora halophytica</name>
    <dbReference type="NCBI Taxonomy" id="47864"/>
    <lineage>
        <taxon>Bacteria</taxon>
        <taxon>Bacillati</taxon>
        <taxon>Actinomycetota</taxon>
        <taxon>Actinomycetes</taxon>
        <taxon>Micromonosporales</taxon>
        <taxon>Micromonosporaceae</taxon>
        <taxon>Micromonospora</taxon>
    </lineage>
</organism>
<dbReference type="OrthoDB" id="291334at2"/>
<evidence type="ECO:0000313" key="2">
    <source>
        <dbReference type="Proteomes" id="UP000199408"/>
    </source>
</evidence>
<evidence type="ECO:0000313" key="1">
    <source>
        <dbReference type="EMBL" id="SCG50941.1"/>
    </source>
</evidence>
<accession>A0A1C5HZ74</accession>
<dbReference type="RefSeq" id="WP_091294911.1">
    <property type="nucleotide sequence ID" value="NZ_FMDN01000006.1"/>
</dbReference>
<dbReference type="InterPro" id="IPR019268">
    <property type="entry name" value="DUF2278"/>
</dbReference>
<reference evidence="2" key="1">
    <citation type="submission" date="2016-06" db="EMBL/GenBank/DDBJ databases">
        <authorList>
            <person name="Varghese N."/>
        </authorList>
    </citation>
    <scope>NUCLEOTIDE SEQUENCE [LARGE SCALE GENOMIC DNA]</scope>
    <source>
        <strain evidence="2">DSM 43171</strain>
    </source>
</reference>
<dbReference type="AlphaFoldDB" id="A0A1C5HZ74"/>
<dbReference type="EMBL" id="FMDN01000006">
    <property type="protein sequence ID" value="SCG50941.1"/>
    <property type="molecule type" value="Genomic_DNA"/>
</dbReference>
<proteinExistence type="predicted"/>
<gene>
    <name evidence="1" type="ORF">GA0070560_106249</name>
</gene>
<dbReference type="Pfam" id="PF10042">
    <property type="entry name" value="DUF2278"/>
    <property type="match status" value="1"/>
</dbReference>